<keyword evidence="2" id="KW-0963">Cytoplasm</keyword>
<feature type="compositionally biased region" description="Acidic residues" evidence="8">
    <location>
        <begin position="1"/>
        <end position="13"/>
    </location>
</feature>
<dbReference type="InterPro" id="IPR010796">
    <property type="entry name" value="C2_B9-type_dom"/>
</dbReference>
<feature type="compositionally biased region" description="Basic residues" evidence="8">
    <location>
        <begin position="20"/>
        <end position="29"/>
    </location>
</feature>
<evidence type="ECO:0000313" key="10">
    <source>
        <dbReference type="Proteomes" id="UP000001070"/>
    </source>
</evidence>
<dbReference type="STRING" id="7222.B4JID5"/>
<dbReference type="Pfam" id="PF07162">
    <property type="entry name" value="B9-C2"/>
    <property type="match status" value="1"/>
</dbReference>
<dbReference type="Proteomes" id="UP000001070">
    <property type="component" value="Unassembled WGS sequence"/>
</dbReference>
<sequence length="238" mass="26597">MDDGEETSYPDNEDSNKGSGKQKARRARKTSSVQNEDDELETKCTVSYFTLCVSGQIVSATFPLGPDREFIFCRFELIAGPDWQLVSGVQHGLTQMATNKAGHFNDKIALSMPLDVTYKSTSPFGWPQILVSVFGQNGRGAETLLGYAHVHLPIFGNCRQEQQMSHLSEVPILMPKSPGMLADVTSWLLRRQPELKDPKVLLDNLQCKGLSMESYGTLEFQLHTIMRGARKLGYNWHA</sequence>
<comment type="similarity">
    <text evidence="6">Belongs to the B9D family.</text>
</comment>
<dbReference type="PhylomeDB" id="B4JID5"/>
<dbReference type="FunCoup" id="B4JID5">
    <property type="interactions" value="77"/>
</dbReference>
<dbReference type="GO" id="GO:0036038">
    <property type="term" value="C:MKS complex"/>
    <property type="evidence" value="ECO:0007669"/>
    <property type="project" value="TreeGrafter"/>
</dbReference>
<evidence type="ECO:0000256" key="7">
    <source>
        <dbReference type="ARBA" id="ARBA00039274"/>
    </source>
</evidence>
<dbReference type="OrthoDB" id="431939at2759"/>
<dbReference type="GO" id="GO:0060271">
    <property type="term" value="P:cilium assembly"/>
    <property type="evidence" value="ECO:0007669"/>
    <property type="project" value="EnsemblMetazoa"/>
</dbReference>
<comment type="subcellular location">
    <subcellularLocation>
        <location evidence="1">Cytoplasm</location>
        <location evidence="1">Cytoskeleton</location>
        <location evidence="1">Cilium basal body</location>
    </subcellularLocation>
</comment>
<evidence type="ECO:0000256" key="5">
    <source>
        <dbReference type="ARBA" id="ARBA00023273"/>
    </source>
</evidence>
<dbReference type="PROSITE" id="PS51381">
    <property type="entry name" value="C2_B9"/>
    <property type="match status" value="1"/>
</dbReference>
<evidence type="ECO:0000256" key="1">
    <source>
        <dbReference type="ARBA" id="ARBA00004120"/>
    </source>
</evidence>
<dbReference type="AlphaFoldDB" id="B4JID5"/>
<dbReference type="EMBL" id="CH916369">
    <property type="protein sequence ID" value="EDV93016.1"/>
    <property type="molecule type" value="Genomic_DNA"/>
</dbReference>
<accession>B4JID5</accession>
<keyword evidence="5" id="KW-0966">Cell projection</keyword>
<gene>
    <name evidence="9" type="primary">Dgri\GH19079</name>
    <name evidence="9" type="ORF">Dgri_GH19079</name>
</gene>
<organism evidence="10">
    <name type="scientific">Drosophila grimshawi</name>
    <name type="common">Hawaiian fruit fly</name>
    <name type="synonym">Idiomyia grimshawi</name>
    <dbReference type="NCBI Taxonomy" id="7222"/>
    <lineage>
        <taxon>Eukaryota</taxon>
        <taxon>Metazoa</taxon>
        <taxon>Ecdysozoa</taxon>
        <taxon>Arthropoda</taxon>
        <taxon>Hexapoda</taxon>
        <taxon>Insecta</taxon>
        <taxon>Pterygota</taxon>
        <taxon>Neoptera</taxon>
        <taxon>Endopterygota</taxon>
        <taxon>Diptera</taxon>
        <taxon>Brachycera</taxon>
        <taxon>Muscomorpha</taxon>
        <taxon>Ephydroidea</taxon>
        <taxon>Drosophilidae</taxon>
        <taxon>Drosophila</taxon>
        <taxon>Hawaiian Drosophila</taxon>
    </lineage>
</organism>
<evidence type="ECO:0000256" key="8">
    <source>
        <dbReference type="SAM" id="MobiDB-lite"/>
    </source>
</evidence>
<reference evidence="9 10" key="1">
    <citation type="journal article" date="2007" name="Nature">
        <title>Evolution of genes and genomes on the Drosophila phylogeny.</title>
        <authorList>
            <consortium name="Drosophila 12 Genomes Consortium"/>
            <person name="Clark A.G."/>
            <person name="Eisen M.B."/>
            <person name="Smith D.R."/>
            <person name="Bergman C.M."/>
            <person name="Oliver B."/>
            <person name="Markow T.A."/>
            <person name="Kaufman T.C."/>
            <person name="Kellis M."/>
            <person name="Gelbart W."/>
            <person name="Iyer V.N."/>
            <person name="Pollard D.A."/>
            <person name="Sackton T.B."/>
            <person name="Larracuente A.M."/>
            <person name="Singh N.D."/>
            <person name="Abad J.P."/>
            <person name="Abt D.N."/>
            <person name="Adryan B."/>
            <person name="Aguade M."/>
            <person name="Akashi H."/>
            <person name="Anderson W.W."/>
            <person name="Aquadro C.F."/>
            <person name="Ardell D.H."/>
            <person name="Arguello R."/>
            <person name="Artieri C.G."/>
            <person name="Barbash D.A."/>
            <person name="Barker D."/>
            <person name="Barsanti P."/>
            <person name="Batterham P."/>
            <person name="Batzoglou S."/>
            <person name="Begun D."/>
            <person name="Bhutkar A."/>
            <person name="Blanco E."/>
            <person name="Bosak S.A."/>
            <person name="Bradley R.K."/>
            <person name="Brand A.D."/>
            <person name="Brent M.R."/>
            <person name="Brooks A.N."/>
            <person name="Brown R.H."/>
            <person name="Butlin R.K."/>
            <person name="Caggese C."/>
            <person name="Calvi B.R."/>
            <person name="Bernardo de Carvalho A."/>
            <person name="Caspi A."/>
            <person name="Castrezana S."/>
            <person name="Celniker S.E."/>
            <person name="Chang J.L."/>
            <person name="Chapple C."/>
            <person name="Chatterji S."/>
            <person name="Chinwalla A."/>
            <person name="Civetta A."/>
            <person name="Clifton S.W."/>
            <person name="Comeron J.M."/>
            <person name="Costello J.C."/>
            <person name="Coyne J.A."/>
            <person name="Daub J."/>
            <person name="David R.G."/>
            <person name="Delcher A.L."/>
            <person name="Delehaunty K."/>
            <person name="Do C.B."/>
            <person name="Ebling H."/>
            <person name="Edwards K."/>
            <person name="Eickbush T."/>
            <person name="Evans J.D."/>
            <person name="Filipski A."/>
            <person name="Findeiss S."/>
            <person name="Freyhult E."/>
            <person name="Fulton L."/>
            <person name="Fulton R."/>
            <person name="Garcia A.C."/>
            <person name="Gardiner A."/>
            <person name="Garfield D.A."/>
            <person name="Garvin B.E."/>
            <person name="Gibson G."/>
            <person name="Gilbert D."/>
            <person name="Gnerre S."/>
            <person name="Godfrey J."/>
            <person name="Good R."/>
            <person name="Gotea V."/>
            <person name="Gravely B."/>
            <person name="Greenberg A.J."/>
            <person name="Griffiths-Jones S."/>
            <person name="Gross S."/>
            <person name="Guigo R."/>
            <person name="Gustafson E.A."/>
            <person name="Haerty W."/>
            <person name="Hahn M.W."/>
            <person name="Halligan D.L."/>
            <person name="Halpern A.L."/>
            <person name="Halter G.M."/>
            <person name="Han M.V."/>
            <person name="Heger A."/>
            <person name="Hillier L."/>
            <person name="Hinrichs A.S."/>
            <person name="Holmes I."/>
            <person name="Hoskins R.A."/>
            <person name="Hubisz M.J."/>
            <person name="Hultmark D."/>
            <person name="Huntley M.A."/>
            <person name="Jaffe D.B."/>
            <person name="Jagadeeshan S."/>
            <person name="Jeck W.R."/>
            <person name="Johnson J."/>
            <person name="Jones C.D."/>
            <person name="Jordan W.C."/>
            <person name="Karpen G.H."/>
            <person name="Kataoka E."/>
            <person name="Keightley P.D."/>
            <person name="Kheradpour P."/>
            <person name="Kirkness E.F."/>
            <person name="Koerich L.B."/>
            <person name="Kristiansen K."/>
            <person name="Kudrna D."/>
            <person name="Kulathinal R.J."/>
            <person name="Kumar S."/>
            <person name="Kwok R."/>
            <person name="Lander E."/>
            <person name="Langley C.H."/>
            <person name="Lapoint R."/>
            <person name="Lazzaro B.P."/>
            <person name="Lee S.J."/>
            <person name="Levesque L."/>
            <person name="Li R."/>
            <person name="Lin C.F."/>
            <person name="Lin M.F."/>
            <person name="Lindblad-Toh K."/>
            <person name="Llopart A."/>
            <person name="Long M."/>
            <person name="Low L."/>
            <person name="Lozovsky E."/>
            <person name="Lu J."/>
            <person name="Luo M."/>
            <person name="Machado C.A."/>
            <person name="Makalowski W."/>
            <person name="Marzo M."/>
            <person name="Matsuda M."/>
            <person name="Matzkin L."/>
            <person name="McAllister B."/>
            <person name="McBride C.S."/>
            <person name="McKernan B."/>
            <person name="McKernan K."/>
            <person name="Mendez-Lago M."/>
            <person name="Minx P."/>
            <person name="Mollenhauer M.U."/>
            <person name="Montooth K."/>
            <person name="Mount S.M."/>
            <person name="Mu X."/>
            <person name="Myers E."/>
            <person name="Negre B."/>
            <person name="Newfeld S."/>
            <person name="Nielsen R."/>
            <person name="Noor M.A."/>
            <person name="O'Grady P."/>
            <person name="Pachter L."/>
            <person name="Papaceit M."/>
            <person name="Parisi M.J."/>
            <person name="Parisi M."/>
            <person name="Parts L."/>
            <person name="Pedersen J.S."/>
            <person name="Pesole G."/>
            <person name="Phillippy A.M."/>
            <person name="Ponting C.P."/>
            <person name="Pop M."/>
            <person name="Porcelli D."/>
            <person name="Powell J.R."/>
            <person name="Prohaska S."/>
            <person name="Pruitt K."/>
            <person name="Puig M."/>
            <person name="Quesneville H."/>
            <person name="Ram K.R."/>
            <person name="Rand D."/>
            <person name="Rasmussen M.D."/>
            <person name="Reed L.K."/>
            <person name="Reenan R."/>
            <person name="Reily A."/>
            <person name="Remington K.A."/>
            <person name="Rieger T.T."/>
            <person name="Ritchie M.G."/>
            <person name="Robin C."/>
            <person name="Rogers Y.H."/>
            <person name="Rohde C."/>
            <person name="Rozas J."/>
            <person name="Rubenfield M.J."/>
            <person name="Ruiz A."/>
            <person name="Russo S."/>
            <person name="Salzberg S.L."/>
            <person name="Sanchez-Gracia A."/>
            <person name="Saranga D.J."/>
            <person name="Sato H."/>
            <person name="Schaeffer S.W."/>
            <person name="Schatz M.C."/>
            <person name="Schlenke T."/>
            <person name="Schwartz R."/>
            <person name="Segarra C."/>
            <person name="Singh R.S."/>
            <person name="Sirot L."/>
            <person name="Sirota M."/>
            <person name="Sisneros N.B."/>
            <person name="Smith C.D."/>
            <person name="Smith T.F."/>
            <person name="Spieth J."/>
            <person name="Stage D.E."/>
            <person name="Stark A."/>
            <person name="Stephan W."/>
            <person name="Strausberg R.L."/>
            <person name="Strempel S."/>
            <person name="Sturgill D."/>
            <person name="Sutton G."/>
            <person name="Sutton G.G."/>
            <person name="Tao W."/>
            <person name="Teichmann S."/>
            <person name="Tobari Y.N."/>
            <person name="Tomimura Y."/>
            <person name="Tsolas J.M."/>
            <person name="Valente V.L."/>
            <person name="Venter E."/>
            <person name="Venter J.C."/>
            <person name="Vicario S."/>
            <person name="Vieira F.G."/>
            <person name="Vilella A.J."/>
            <person name="Villasante A."/>
            <person name="Walenz B."/>
            <person name="Wang J."/>
            <person name="Wasserman M."/>
            <person name="Watts T."/>
            <person name="Wilson D."/>
            <person name="Wilson R.K."/>
            <person name="Wing R.A."/>
            <person name="Wolfner M.F."/>
            <person name="Wong A."/>
            <person name="Wong G.K."/>
            <person name="Wu C.I."/>
            <person name="Wu G."/>
            <person name="Yamamoto D."/>
            <person name="Yang H.P."/>
            <person name="Yang S.P."/>
            <person name="Yorke J.A."/>
            <person name="Yoshida K."/>
            <person name="Zdobnov E."/>
            <person name="Zhang P."/>
            <person name="Zhang Y."/>
            <person name="Zimin A.V."/>
            <person name="Baldwin J."/>
            <person name="Abdouelleil A."/>
            <person name="Abdulkadir J."/>
            <person name="Abebe A."/>
            <person name="Abera B."/>
            <person name="Abreu J."/>
            <person name="Acer S.C."/>
            <person name="Aftuck L."/>
            <person name="Alexander A."/>
            <person name="An P."/>
            <person name="Anderson E."/>
            <person name="Anderson S."/>
            <person name="Arachi H."/>
            <person name="Azer M."/>
            <person name="Bachantsang P."/>
            <person name="Barry A."/>
            <person name="Bayul T."/>
            <person name="Berlin A."/>
            <person name="Bessette D."/>
            <person name="Bloom T."/>
            <person name="Blye J."/>
            <person name="Boguslavskiy L."/>
            <person name="Bonnet C."/>
            <person name="Boukhgalter B."/>
            <person name="Bourzgui I."/>
            <person name="Brown A."/>
            <person name="Cahill P."/>
            <person name="Channer S."/>
            <person name="Cheshatsang Y."/>
            <person name="Chuda L."/>
            <person name="Citroen M."/>
            <person name="Collymore A."/>
            <person name="Cooke P."/>
            <person name="Costello M."/>
            <person name="D'Aco K."/>
            <person name="Daza R."/>
            <person name="De Haan G."/>
            <person name="DeGray S."/>
            <person name="DeMaso C."/>
            <person name="Dhargay N."/>
            <person name="Dooley K."/>
            <person name="Dooley E."/>
            <person name="Doricent M."/>
            <person name="Dorje P."/>
            <person name="Dorjee K."/>
            <person name="Dupes A."/>
            <person name="Elong R."/>
            <person name="Falk J."/>
            <person name="Farina A."/>
            <person name="Faro S."/>
            <person name="Ferguson D."/>
            <person name="Fisher S."/>
            <person name="Foley C.D."/>
            <person name="Franke A."/>
            <person name="Friedrich D."/>
            <person name="Gadbois L."/>
            <person name="Gearin G."/>
            <person name="Gearin C.R."/>
            <person name="Giannoukos G."/>
            <person name="Goode T."/>
            <person name="Graham J."/>
            <person name="Grandbois E."/>
            <person name="Grewal S."/>
            <person name="Gyaltsen K."/>
            <person name="Hafez N."/>
            <person name="Hagos B."/>
            <person name="Hall J."/>
            <person name="Henson C."/>
            <person name="Hollinger A."/>
            <person name="Honan T."/>
            <person name="Huard M.D."/>
            <person name="Hughes L."/>
            <person name="Hurhula B."/>
            <person name="Husby M.E."/>
            <person name="Kamat A."/>
            <person name="Kanga B."/>
            <person name="Kashin S."/>
            <person name="Khazanovich D."/>
            <person name="Kisner P."/>
            <person name="Lance K."/>
            <person name="Lara M."/>
            <person name="Lee W."/>
            <person name="Lennon N."/>
            <person name="Letendre F."/>
            <person name="LeVine R."/>
            <person name="Lipovsky A."/>
            <person name="Liu X."/>
            <person name="Liu J."/>
            <person name="Liu S."/>
            <person name="Lokyitsang T."/>
            <person name="Lokyitsang Y."/>
            <person name="Lubonja R."/>
            <person name="Lui A."/>
            <person name="MacDonald P."/>
            <person name="Magnisalis V."/>
            <person name="Maru K."/>
            <person name="Matthews C."/>
            <person name="McCusker W."/>
            <person name="McDonough S."/>
            <person name="Mehta T."/>
            <person name="Meldrim J."/>
            <person name="Meneus L."/>
            <person name="Mihai O."/>
            <person name="Mihalev A."/>
            <person name="Mihova T."/>
            <person name="Mittelman R."/>
            <person name="Mlenga V."/>
            <person name="Montmayeur A."/>
            <person name="Mulrain L."/>
            <person name="Navidi A."/>
            <person name="Naylor J."/>
            <person name="Negash T."/>
            <person name="Nguyen T."/>
            <person name="Nguyen N."/>
            <person name="Nicol R."/>
            <person name="Norbu C."/>
            <person name="Norbu N."/>
            <person name="Novod N."/>
            <person name="O'Neill B."/>
            <person name="Osman S."/>
            <person name="Markiewicz E."/>
            <person name="Oyono O.L."/>
            <person name="Patti C."/>
            <person name="Phunkhang P."/>
            <person name="Pierre F."/>
            <person name="Priest M."/>
            <person name="Raghuraman S."/>
            <person name="Rege F."/>
            <person name="Reyes R."/>
            <person name="Rise C."/>
            <person name="Rogov P."/>
            <person name="Ross K."/>
            <person name="Ryan E."/>
            <person name="Settipalli S."/>
            <person name="Shea T."/>
            <person name="Sherpa N."/>
            <person name="Shi L."/>
            <person name="Shih D."/>
            <person name="Sparrow T."/>
            <person name="Spaulding J."/>
            <person name="Stalker J."/>
            <person name="Stange-Thomann N."/>
            <person name="Stavropoulos S."/>
            <person name="Stone C."/>
            <person name="Strader C."/>
            <person name="Tesfaye S."/>
            <person name="Thomson T."/>
            <person name="Thoulutsang Y."/>
            <person name="Thoulutsang D."/>
            <person name="Topham K."/>
            <person name="Topping I."/>
            <person name="Tsamla T."/>
            <person name="Vassiliev H."/>
            <person name="Vo A."/>
            <person name="Wangchuk T."/>
            <person name="Wangdi T."/>
            <person name="Weiand M."/>
            <person name="Wilkinson J."/>
            <person name="Wilson A."/>
            <person name="Yadav S."/>
            <person name="Young G."/>
            <person name="Yu Q."/>
            <person name="Zembek L."/>
            <person name="Zhong D."/>
            <person name="Zimmer A."/>
            <person name="Zwirko Z."/>
            <person name="Jaffe D.B."/>
            <person name="Alvarez P."/>
            <person name="Brockman W."/>
            <person name="Butler J."/>
            <person name="Chin C."/>
            <person name="Gnerre S."/>
            <person name="Grabherr M."/>
            <person name="Kleber M."/>
            <person name="Mauceli E."/>
            <person name="MacCallum I."/>
        </authorList>
    </citation>
    <scope>NUCLEOTIDE SEQUENCE [LARGE SCALE GENOMIC DNA]</scope>
    <source>
        <strain evidence="10">Tucson 15287-2541.00</strain>
    </source>
</reference>
<dbReference type="eggNOG" id="KOG4027">
    <property type="taxonomic scope" value="Eukaryota"/>
</dbReference>
<dbReference type="InParanoid" id="B4JID5"/>
<evidence type="ECO:0000256" key="4">
    <source>
        <dbReference type="ARBA" id="ARBA00023212"/>
    </source>
</evidence>
<keyword evidence="10" id="KW-1185">Reference proteome</keyword>
<proteinExistence type="inferred from homology"/>
<keyword evidence="4" id="KW-0206">Cytoskeleton</keyword>
<name>B4JID5_DROGR</name>
<evidence type="ECO:0000256" key="6">
    <source>
        <dbReference type="ARBA" id="ARBA00038411"/>
    </source>
</evidence>
<dbReference type="KEGG" id="dgr:6563873"/>
<evidence type="ECO:0000313" key="9">
    <source>
        <dbReference type="EMBL" id="EDV93016.1"/>
    </source>
</evidence>
<dbReference type="PANTHER" id="PTHR12968:SF1">
    <property type="entry name" value="B9 DOMAIN-CONTAINING PROTEIN 1"/>
    <property type="match status" value="1"/>
</dbReference>
<evidence type="ECO:0000256" key="3">
    <source>
        <dbReference type="ARBA" id="ARBA00022794"/>
    </source>
</evidence>
<feature type="region of interest" description="Disordered" evidence="8">
    <location>
        <begin position="1"/>
        <end position="36"/>
    </location>
</feature>
<keyword evidence="3" id="KW-0970">Cilium biogenesis/degradation</keyword>
<dbReference type="HOGENOM" id="CLU_084934_0_0_1"/>
<dbReference type="PANTHER" id="PTHR12968">
    <property type="entry name" value="B9 DOMAIN-CONTAINING"/>
    <property type="match status" value="1"/>
</dbReference>
<protein>
    <recommendedName>
        <fullName evidence="7">B9 domain-containing protein 1</fullName>
    </recommendedName>
</protein>
<evidence type="ECO:0000256" key="2">
    <source>
        <dbReference type="ARBA" id="ARBA00022490"/>
    </source>
</evidence>
<dbReference type="OMA" id="NMPIEVT"/>